<accession>A0ABS8JGD1</accession>
<proteinExistence type="predicted"/>
<dbReference type="Proteomes" id="UP001165293">
    <property type="component" value="Unassembled WGS sequence"/>
</dbReference>
<name>A0ABS8JGD1_9GAMM</name>
<gene>
    <name evidence="1" type="ORF">LK996_06270</name>
</gene>
<keyword evidence="2" id="KW-1185">Reference proteome</keyword>
<dbReference type="EMBL" id="JAJGAK010000001">
    <property type="protein sequence ID" value="MCC8362678.1"/>
    <property type="molecule type" value="Genomic_DNA"/>
</dbReference>
<evidence type="ECO:0000313" key="2">
    <source>
        <dbReference type="Proteomes" id="UP001165293"/>
    </source>
</evidence>
<comment type="caution">
    <text evidence="1">The sequence shown here is derived from an EMBL/GenBank/DDBJ whole genome shotgun (WGS) entry which is preliminary data.</text>
</comment>
<organism evidence="1 2">
    <name type="scientific">Noviluteimonas lactosilytica</name>
    <dbReference type="NCBI Taxonomy" id="2888523"/>
    <lineage>
        <taxon>Bacteria</taxon>
        <taxon>Pseudomonadati</taxon>
        <taxon>Pseudomonadota</taxon>
        <taxon>Gammaproteobacteria</taxon>
        <taxon>Lysobacterales</taxon>
        <taxon>Lysobacteraceae</taxon>
        <taxon>Noviluteimonas</taxon>
    </lineage>
</organism>
<dbReference type="RefSeq" id="WP_230526261.1">
    <property type="nucleotide sequence ID" value="NZ_JAJGAK010000001.1"/>
</dbReference>
<evidence type="ECO:0000313" key="1">
    <source>
        <dbReference type="EMBL" id="MCC8362678.1"/>
    </source>
</evidence>
<sequence>MLTFTLVVVAGFAAWQCRDAMKRYVEFDATSQMVTPMATPPSATTFAGAPPVLQLGARVDGGVPAMTPLGAPTIKEAPTQVVAFDGKRGEIVIDPRAIDALRHGEYVFARYGEHVVAHRVHRKERRDDHTYVAMAGVDPLDGGPLATYASYHLYDDGTVSHSVNHDGVGFEARGMAGESIAFENLRTNDAPAAPPHAH</sequence>
<protein>
    <submittedName>
        <fullName evidence="1">Uncharacterized protein</fullName>
    </submittedName>
</protein>
<reference evidence="1" key="1">
    <citation type="submission" date="2021-10" db="EMBL/GenBank/DDBJ databases">
        <authorList>
            <person name="Lyu M."/>
            <person name="Wang X."/>
            <person name="Meng X."/>
            <person name="Xu K."/>
        </authorList>
    </citation>
    <scope>NUCLEOTIDE SEQUENCE</scope>
    <source>
        <strain evidence="1">A6</strain>
    </source>
</reference>